<protein>
    <submittedName>
        <fullName evidence="4">Uncharacterized protein</fullName>
    </submittedName>
</protein>
<feature type="region of interest" description="Disordered" evidence="3">
    <location>
        <begin position="295"/>
        <end position="322"/>
    </location>
</feature>
<evidence type="ECO:0000256" key="1">
    <source>
        <dbReference type="ARBA" id="ARBA00022801"/>
    </source>
</evidence>
<name>A0ABD0U4K7_DENTH</name>
<evidence type="ECO:0000313" key="5">
    <source>
        <dbReference type="Proteomes" id="UP001552299"/>
    </source>
</evidence>
<gene>
    <name evidence="4" type="ORF">M5K25_025583</name>
</gene>
<accession>A0ABD0U4K7</accession>
<evidence type="ECO:0000313" key="4">
    <source>
        <dbReference type="EMBL" id="KAL0907045.1"/>
    </source>
</evidence>
<dbReference type="InterPro" id="IPR049730">
    <property type="entry name" value="SNF2/RAD54-like_C"/>
</dbReference>
<feature type="coiled-coil region" evidence="2">
    <location>
        <begin position="32"/>
        <end position="70"/>
    </location>
</feature>
<comment type="caution">
    <text evidence="4">The sequence shown here is derived from an EMBL/GenBank/DDBJ whole genome shotgun (WGS) entry which is preliminary data.</text>
</comment>
<evidence type="ECO:0000256" key="3">
    <source>
        <dbReference type="SAM" id="MobiDB-lite"/>
    </source>
</evidence>
<proteinExistence type="predicted"/>
<dbReference type="GO" id="GO:0016787">
    <property type="term" value="F:hydrolase activity"/>
    <property type="evidence" value="ECO:0007669"/>
    <property type="project" value="UniProtKB-KW"/>
</dbReference>
<keyword evidence="1" id="KW-0378">Hydrolase</keyword>
<dbReference type="EMBL" id="JANQDX010000018">
    <property type="protein sequence ID" value="KAL0907045.1"/>
    <property type="molecule type" value="Genomic_DNA"/>
</dbReference>
<keyword evidence="2" id="KW-0175">Coiled coil</keyword>
<organism evidence="4 5">
    <name type="scientific">Dendrobium thyrsiflorum</name>
    <name type="common">Pinecone-like raceme dendrobium</name>
    <name type="synonym">Orchid</name>
    <dbReference type="NCBI Taxonomy" id="117978"/>
    <lineage>
        <taxon>Eukaryota</taxon>
        <taxon>Viridiplantae</taxon>
        <taxon>Streptophyta</taxon>
        <taxon>Embryophyta</taxon>
        <taxon>Tracheophyta</taxon>
        <taxon>Spermatophyta</taxon>
        <taxon>Magnoliopsida</taxon>
        <taxon>Liliopsida</taxon>
        <taxon>Asparagales</taxon>
        <taxon>Orchidaceae</taxon>
        <taxon>Epidendroideae</taxon>
        <taxon>Malaxideae</taxon>
        <taxon>Dendrobiinae</taxon>
        <taxon>Dendrobium</taxon>
    </lineage>
</organism>
<feature type="compositionally biased region" description="Acidic residues" evidence="3">
    <location>
        <begin position="295"/>
        <end position="304"/>
    </location>
</feature>
<evidence type="ECO:0000256" key="2">
    <source>
        <dbReference type="SAM" id="Coils"/>
    </source>
</evidence>
<dbReference type="SUPFAM" id="SSF52540">
    <property type="entry name" value="P-loop containing nucleoside triphosphate hydrolases"/>
    <property type="match status" value="1"/>
</dbReference>
<dbReference type="InterPro" id="IPR027417">
    <property type="entry name" value="P-loop_NTPase"/>
</dbReference>
<sequence length="322" mass="36895">MSKGEGPQVFALWKSNSYQIGISAPFLGPMAAKKVNALEERLDEKVENLKSEFEERILALEGKLSNLKEMMKMVIEFQTKTESSEARALLTGQRRRCLNLQTADIVIIYDQDPNLHNEEQAVARAHCIDQKREVEVIYMEAVVHNISSYQTEDKLRNGGSGDSEGDLADEVINAGCFDQRTTHEERRMTLETLLHDEERCQETVHDVPSLLEVNHMIVRSEEEVELFDQMDEELDWAAEMRKDNHIPLWLRAGSKELNVFIAKLYKRPSKNILGSVDDLEFDGVIIQKYSSYVEFDDEDGEDSDASSKEGNVYSLQEEDREK</sequence>
<keyword evidence="5" id="KW-1185">Reference proteome</keyword>
<dbReference type="Proteomes" id="UP001552299">
    <property type="component" value="Unassembled WGS sequence"/>
</dbReference>
<reference evidence="4 5" key="1">
    <citation type="journal article" date="2024" name="Plant Biotechnol. J.">
        <title>Dendrobium thyrsiflorum genome and its molecular insights into genes involved in important horticultural traits.</title>
        <authorList>
            <person name="Chen B."/>
            <person name="Wang J.Y."/>
            <person name="Zheng P.J."/>
            <person name="Li K.L."/>
            <person name="Liang Y.M."/>
            <person name="Chen X.F."/>
            <person name="Zhang C."/>
            <person name="Zhao X."/>
            <person name="He X."/>
            <person name="Zhang G.Q."/>
            <person name="Liu Z.J."/>
            <person name="Xu Q."/>
        </authorList>
    </citation>
    <scope>NUCLEOTIDE SEQUENCE [LARGE SCALE GENOMIC DNA]</scope>
    <source>
        <strain evidence="4">GZMU011</strain>
    </source>
</reference>
<dbReference type="AlphaFoldDB" id="A0ABD0U4K7"/>
<dbReference type="PANTHER" id="PTHR10799">
    <property type="entry name" value="SNF2/RAD54 HELICASE FAMILY"/>
    <property type="match status" value="1"/>
</dbReference>
<dbReference type="Gene3D" id="3.40.50.300">
    <property type="entry name" value="P-loop containing nucleotide triphosphate hydrolases"/>
    <property type="match status" value="1"/>
</dbReference>
<dbReference type="CDD" id="cd18793">
    <property type="entry name" value="SF2_C_SNF"/>
    <property type="match status" value="1"/>
</dbReference>